<organism evidence="2 3">
    <name type="scientific">Agrobacterium phage Atu_ph07</name>
    <dbReference type="NCBI Taxonomy" id="2024264"/>
    <lineage>
        <taxon>Viruses</taxon>
        <taxon>Duplodnaviria</taxon>
        <taxon>Heunggongvirae</taxon>
        <taxon>Uroviricota</taxon>
        <taxon>Caudoviricetes</taxon>
        <taxon>Polybotosvirus</taxon>
        <taxon>Polybotosvirus Atuph07</taxon>
    </lineage>
</organism>
<evidence type="ECO:0000313" key="3">
    <source>
        <dbReference type="Proteomes" id="UP000223025"/>
    </source>
</evidence>
<reference evidence="2 3" key="1">
    <citation type="submission" date="2017-06" db="EMBL/GenBank/DDBJ databases">
        <authorList>
            <person name="Kim H.J."/>
            <person name="Triplett B.A."/>
        </authorList>
    </citation>
    <scope>NUCLEOTIDE SEQUENCE [LARGE SCALE GENOMIC DNA]</scope>
</reference>
<dbReference type="Proteomes" id="UP000223025">
    <property type="component" value="Segment"/>
</dbReference>
<protein>
    <submittedName>
        <fullName evidence="2">Uncharacterized protein</fullName>
    </submittedName>
</protein>
<keyword evidence="3" id="KW-1185">Reference proteome</keyword>
<sequence>MKKFWYIIAAIVYVGIGIWGYQQIPVDLNYSHYMWPIAFGIMLFSFNGAGENPFKFASSIFSTLIVIILPSISWLNGVLDKSQIFGWVYFISSIYATGTVVYLGIIMSPLTYFMAIRNQTNEFNEIKDSHMSGFKREYMFSSFNSHYYKLYVQDVNENYFDISPLTIYTNFVAWPVDIIKVMILDNSEGLLFAMGKVRDLLFFPSDFIKKKVRGF</sequence>
<feature type="transmembrane region" description="Helical" evidence="1">
    <location>
        <begin position="5"/>
        <end position="24"/>
    </location>
</feature>
<name>A0A2L0V037_9CAUD</name>
<feature type="transmembrane region" description="Helical" evidence="1">
    <location>
        <begin position="56"/>
        <end position="75"/>
    </location>
</feature>
<dbReference type="KEGG" id="vg:40088374"/>
<accession>A0A2L0V037</accession>
<keyword evidence="1" id="KW-1133">Transmembrane helix</keyword>
<evidence type="ECO:0000256" key="1">
    <source>
        <dbReference type="SAM" id="Phobius"/>
    </source>
</evidence>
<feature type="transmembrane region" description="Helical" evidence="1">
    <location>
        <begin position="87"/>
        <end position="107"/>
    </location>
</feature>
<keyword evidence="1" id="KW-0812">Transmembrane</keyword>
<dbReference type="EMBL" id="MF403008">
    <property type="protein sequence ID" value="AUZ95130.1"/>
    <property type="molecule type" value="Genomic_DNA"/>
</dbReference>
<dbReference type="GeneID" id="40088374"/>
<proteinExistence type="predicted"/>
<feature type="transmembrane region" description="Helical" evidence="1">
    <location>
        <begin position="30"/>
        <end position="49"/>
    </location>
</feature>
<evidence type="ECO:0000313" key="2">
    <source>
        <dbReference type="EMBL" id="AUZ95130.1"/>
    </source>
</evidence>
<keyword evidence="1" id="KW-0472">Membrane</keyword>
<dbReference type="RefSeq" id="YP_009612036.1">
    <property type="nucleotide sequence ID" value="NC_042013.1"/>
</dbReference>